<accession>A0A256SPZ9</accession>
<reference evidence="7" key="1">
    <citation type="submission" date="2017-05" db="EMBL/GenBank/DDBJ databases">
        <authorList>
            <person name="Lin X.B."/>
            <person name="Stothard P."/>
            <person name="Tasseva G."/>
            <person name="Walter J."/>
        </authorList>
    </citation>
    <scope>NUCLEOTIDE SEQUENCE [LARGE SCALE GENOMIC DNA]</scope>
    <source>
        <strain evidence="7">114h</strain>
    </source>
</reference>
<dbReference type="RefSeq" id="WP_094537248.1">
    <property type="nucleotide sequence ID" value="NZ_NGPL01000040.1"/>
</dbReference>
<dbReference type="AlphaFoldDB" id="A0A256SPZ9"/>
<proteinExistence type="inferred from homology"/>
<name>A0A256SPZ9_LIMRT</name>
<keyword evidence="2" id="KW-0489">Methyltransferase</keyword>
<keyword evidence="3" id="KW-0808">Transferase</keyword>
<protein>
    <recommendedName>
        <fullName evidence="5">DNA methylase N-4/N-6 domain-containing protein</fullName>
    </recommendedName>
</protein>
<comment type="caution">
    <text evidence="6">The sequence shown here is derived from an EMBL/GenBank/DDBJ whole genome shotgun (WGS) entry which is preliminary data.</text>
</comment>
<evidence type="ECO:0000313" key="6">
    <source>
        <dbReference type="EMBL" id="OYS68659.1"/>
    </source>
</evidence>
<organism evidence="6 7">
    <name type="scientific">Limosilactobacillus reuteri</name>
    <name type="common">Lactobacillus reuteri</name>
    <dbReference type="NCBI Taxonomy" id="1598"/>
    <lineage>
        <taxon>Bacteria</taxon>
        <taxon>Bacillati</taxon>
        <taxon>Bacillota</taxon>
        <taxon>Bacilli</taxon>
        <taxon>Lactobacillales</taxon>
        <taxon>Lactobacillaceae</taxon>
        <taxon>Limosilactobacillus</taxon>
    </lineage>
</organism>
<dbReference type="GO" id="GO:0008170">
    <property type="term" value="F:N-methyltransferase activity"/>
    <property type="evidence" value="ECO:0007669"/>
    <property type="project" value="InterPro"/>
</dbReference>
<dbReference type="GO" id="GO:0003677">
    <property type="term" value="F:DNA binding"/>
    <property type="evidence" value="ECO:0007669"/>
    <property type="project" value="InterPro"/>
</dbReference>
<dbReference type="GO" id="GO:0009307">
    <property type="term" value="P:DNA restriction-modification system"/>
    <property type="evidence" value="ECO:0007669"/>
    <property type="project" value="UniProtKB-KW"/>
</dbReference>
<dbReference type="Gene3D" id="3.40.50.150">
    <property type="entry name" value="Vaccinia Virus protein VP39"/>
    <property type="match status" value="2"/>
</dbReference>
<dbReference type="EMBL" id="NGPL01000040">
    <property type="protein sequence ID" value="OYS68659.1"/>
    <property type="molecule type" value="Genomic_DNA"/>
</dbReference>
<dbReference type="InterPro" id="IPR002052">
    <property type="entry name" value="DNA_methylase_N6_adenine_CS"/>
</dbReference>
<evidence type="ECO:0000256" key="1">
    <source>
        <dbReference type="ARBA" id="ARBA00006594"/>
    </source>
</evidence>
<dbReference type="GO" id="GO:0032259">
    <property type="term" value="P:methylation"/>
    <property type="evidence" value="ECO:0007669"/>
    <property type="project" value="UniProtKB-KW"/>
</dbReference>
<evidence type="ECO:0000313" key="7">
    <source>
        <dbReference type="Proteomes" id="UP000215747"/>
    </source>
</evidence>
<dbReference type="Pfam" id="PF01555">
    <property type="entry name" value="N6_N4_Mtase"/>
    <property type="match status" value="1"/>
</dbReference>
<dbReference type="InterPro" id="IPR002941">
    <property type="entry name" value="DNA_methylase_N4/N6"/>
</dbReference>
<evidence type="ECO:0000256" key="2">
    <source>
        <dbReference type="ARBA" id="ARBA00022603"/>
    </source>
</evidence>
<dbReference type="PROSITE" id="PS00092">
    <property type="entry name" value="N6_MTASE"/>
    <property type="match status" value="1"/>
</dbReference>
<evidence type="ECO:0000256" key="4">
    <source>
        <dbReference type="ARBA" id="ARBA00022747"/>
    </source>
</evidence>
<dbReference type="SUPFAM" id="SSF53335">
    <property type="entry name" value="S-adenosyl-L-methionine-dependent methyltransferases"/>
    <property type="match status" value="2"/>
</dbReference>
<evidence type="ECO:0000259" key="5">
    <source>
        <dbReference type="Pfam" id="PF01555"/>
    </source>
</evidence>
<evidence type="ECO:0000256" key="3">
    <source>
        <dbReference type="ARBA" id="ARBA00022679"/>
    </source>
</evidence>
<dbReference type="InterPro" id="IPR029063">
    <property type="entry name" value="SAM-dependent_MTases_sf"/>
</dbReference>
<gene>
    <name evidence="6" type="ORF">CBF96_07160</name>
</gene>
<sequence length="584" mass="67834">MYNFPEGFLNNKVRPNNKKIDERIEKLDDRGRLSNPVFKAFAYPSKIFYPNIQKFIRLYSNEGDVVLDSFAGSGSTGIASLLEGRKSVLIDDSPYANFIEKNVFSKVDLNKVEVAYQRLVRELEPIINRIYKTRTSDGKWGILQSLITSNLYSCPSCNKVMDLNNKETGKRSEYECPNCGNVINIATTEIKGRKVADREPIEVVVKYKNDEGKVKKETRQVTEDDKVTWDGNIRAVKENFDGLWEPATEIVYNRSYPRVGGWPGFPIHSKVGALFSQKNLLALKIINQYIEKINDKEVKTFFKYVFTESLFRSSKRLFKTSGIKNVYHIPPIGKEQNVFVVFNRKYKTILKGKKFLNAKIQNKGFNDVICIKGNSRKLNFKDNIFDYAFIDPPYGGVVPYAELNLFYSAWLNEDEDLKNEVNIPMDYDKKQEWADKWGKMIYESFNEVFRTLKPGSYMTIVFQSKFDTIWNELKKVLIQKIGFKFVSFTSNNRGTTFHTNSLDDTNPKSAFITYQKPLTKIRDKTQEIRTDVFDLVPNDYLNRDLSFREIQDYLIGIAMSNDSVTIPSDHEIKEWLKSKKYYLR</sequence>
<comment type="similarity">
    <text evidence="1">Belongs to the N(4)/N(6)-methyltransferase family.</text>
</comment>
<feature type="domain" description="DNA methylase N-4/N-6" evidence="5">
    <location>
        <begin position="51"/>
        <end position="94"/>
    </location>
</feature>
<reference evidence="6 7" key="2">
    <citation type="submission" date="2017-09" db="EMBL/GenBank/DDBJ databases">
        <title>Tripartite evolution among Lactobacillus johnsonii, Lactobacillus taiwanensis, Lactobacillus reuteri and their rodent host.</title>
        <authorList>
            <person name="Wang T."/>
            <person name="Knowles S."/>
            <person name="Cheng C."/>
        </authorList>
    </citation>
    <scope>NUCLEOTIDE SEQUENCE [LARGE SCALE GENOMIC DNA]</scope>
    <source>
        <strain evidence="6 7">114h</strain>
    </source>
</reference>
<dbReference type="Proteomes" id="UP000215747">
    <property type="component" value="Unassembled WGS sequence"/>
</dbReference>
<keyword evidence="4" id="KW-0680">Restriction system</keyword>